<dbReference type="AlphaFoldDB" id="A0A815G231"/>
<keyword evidence="1" id="KW-1133">Transmembrane helix</keyword>
<proteinExistence type="predicted"/>
<dbReference type="EMBL" id="CAJNOE010000783">
    <property type="protein sequence ID" value="CAF1332814.1"/>
    <property type="molecule type" value="Genomic_DNA"/>
</dbReference>
<accession>A0A815G231</accession>
<protein>
    <submittedName>
        <fullName evidence="2">Uncharacterized protein</fullName>
    </submittedName>
</protein>
<dbReference type="EMBL" id="CAJOBB010001620">
    <property type="protein sequence ID" value="CAF3881446.1"/>
    <property type="molecule type" value="Genomic_DNA"/>
</dbReference>
<reference evidence="2" key="1">
    <citation type="submission" date="2021-02" db="EMBL/GenBank/DDBJ databases">
        <authorList>
            <person name="Nowell W R."/>
        </authorList>
    </citation>
    <scope>NUCLEOTIDE SEQUENCE</scope>
</reference>
<evidence type="ECO:0000313" key="3">
    <source>
        <dbReference type="EMBL" id="CAF3881446.1"/>
    </source>
</evidence>
<organism evidence="2 4">
    <name type="scientific">Adineta steineri</name>
    <dbReference type="NCBI Taxonomy" id="433720"/>
    <lineage>
        <taxon>Eukaryota</taxon>
        <taxon>Metazoa</taxon>
        <taxon>Spiralia</taxon>
        <taxon>Gnathifera</taxon>
        <taxon>Rotifera</taxon>
        <taxon>Eurotatoria</taxon>
        <taxon>Bdelloidea</taxon>
        <taxon>Adinetida</taxon>
        <taxon>Adinetidae</taxon>
        <taxon>Adineta</taxon>
    </lineage>
</organism>
<dbReference type="Proteomes" id="UP000663860">
    <property type="component" value="Unassembled WGS sequence"/>
</dbReference>
<keyword evidence="1" id="KW-0472">Membrane</keyword>
<name>A0A815G231_9BILA</name>
<feature type="transmembrane region" description="Helical" evidence="1">
    <location>
        <begin position="24"/>
        <end position="44"/>
    </location>
</feature>
<keyword evidence="1" id="KW-0812">Transmembrane</keyword>
<dbReference type="Proteomes" id="UP000663868">
    <property type="component" value="Unassembled WGS sequence"/>
</dbReference>
<feature type="non-terminal residue" evidence="2">
    <location>
        <position position="63"/>
    </location>
</feature>
<comment type="caution">
    <text evidence="2">The sequence shown here is derived from an EMBL/GenBank/DDBJ whole genome shotgun (WGS) entry which is preliminary data.</text>
</comment>
<gene>
    <name evidence="2" type="ORF">IZO911_LOCUS35785</name>
    <name evidence="3" type="ORF">KXQ929_LOCUS21777</name>
</gene>
<sequence>MVEQEEQNKNTNNEDEKKGAKRNFIMICLAYVCSYTSLNAVISLQSSINTDANIGLYSLAIMY</sequence>
<evidence type="ECO:0000313" key="2">
    <source>
        <dbReference type="EMBL" id="CAF1332814.1"/>
    </source>
</evidence>
<evidence type="ECO:0000256" key="1">
    <source>
        <dbReference type="SAM" id="Phobius"/>
    </source>
</evidence>
<evidence type="ECO:0000313" key="4">
    <source>
        <dbReference type="Proteomes" id="UP000663860"/>
    </source>
</evidence>